<name>A0A316UZN9_9BASI</name>
<dbReference type="Pfam" id="PF01929">
    <property type="entry name" value="Ribosomal_L14e"/>
    <property type="match status" value="1"/>
</dbReference>
<dbReference type="PANTHER" id="PTHR11127">
    <property type="entry name" value="60S RIBOSOMAL PROTEIN L14"/>
    <property type="match status" value="1"/>
</dbReference>
<gene>
    <name evidence="8" type="ORF">BDZ90DRAFT_257318</name>
</gene>
<dbReference type="Gene3D" id="3.40.30.10">
    <property type="entry name" value="Glutaredoxin"/>
    <property type="match status" value="1"/>
</dbReference>
<evidence type="ECO:0000256" key="2">
    <source>
        <dbReference type="ARBA" id="ARBA00004496"/>
    </source>
</evidence>
<dbReference type="FunFam" id="2.30.30.30:FF:000030">
    <property type="entry name" value="60S ribosomal protein L14"/>
    <property type="match status" value="1"/>
</dbReference>
<dbReference type="GO" id="GO:0042273">
    <property type="term" value="P:ribosomal large subunit biogenesis"/>
    <property type="evidence" value="ECO:0007669"/>
    <property type="project" value="TreeGrafter"/>
</dbReference>
<dbReference type="InterPro" id="IPR002784">
    <property type="entry name" value="Ribosomal_eL14_dom"/>
</dbReference>
<dbReference type="EMBL" id="KZ819662">
    <property type="protein sequence ID" value="PWN30228.1"/>
    <property type="molecule type" value="Genomic_DNA"/>
</dbReference>
<keyword evidence="5" id="KW-0689">Ribosomal protein</keyword>
<evidence type="ECO:0000256" key="4">
    <source>
        <dbReference type="ARBA" id="ARBA00022490"/>
    </source>
</evidence>
<sequence length="262" mass="29120">MASGSTISRILSVRLARATCGVTSLALRQLSTTSRLDLSHNSGGNDGSAKRHGVPMITLYTGTYCSLCDVVKETLKDAAKSEETPKFDVSIYDIHDDSLPDVQRWRRAYQYDIPVIHLDGKGNMSAQQEAFKRYVEVGRVVLINKGEGEGKLAVIAEIVDHNKAIVDGPSTGVPRQVIRYRYTTLTPFVVPGLPRGAGTSIVKKFFDKSDVAEKWAKSSWAKKRQAMKAKREATDFDRFNIMLLKKQRRFLVNKAAKKQAKA</sequence>
<dbReference type="InterPro" id="IPR008991">
    <property type="entry name" value="Translation_prot_SH3-like_sf"/>
</dbReference>
<comment type="function">
    <text evidence="1">Component of the ribosome, a large ribonucleoprotein complex responsible for the synthesis of proteins in the cell. The small ribosomal subunit (SSU) binds messenger RNAs (mRNAs) and translates the encoded message by selecting cognate aminoacyl-transfer RNA (tRNA) molecules. The large subunit (LSU) contains the ribosomal catalytic site termed the peptidyl transferase center (PTC), which catalyzes the formation of peptide bonds, thereby polymerizing the amino acids delivered by tRNAs into a polypeptide chain. The nascent polypeptides leave the ribosome through a tunnel in the LSU and interact with protein factors that function in enzymatic processing, targeting, and the membrane insertion of nascent chains at the exit of the ribosomal tunnel.</text>
</comment>
<dbReference type="SUPFAM" id="SSF50104">
    <property type="entry name" value="Translation proteins SH3-like domain"/>
    <property type="match status" value="1"/>
</dbReference>
<keyword evidence="9" id="KW-1185">Reference proteome</keyword>
<dbReference type="InterPro" id="IPR014722">
    <property type="entry name" value="Rib_uL2_dom2"/>
</dbReference>
<reference evidence="8 9" key="1">
    <citation type="journal article" date="2018" name="Mol. Biol. Evol.">
        <title>Broad Genomic Sampling Reveals a Smut Pathogenic Ancestry of the Fungal Clade Ustilaginomycotina.</title>
        <authorList>
            <person name="Kijpornyongpan T."/>
            <person name="Mondo S.J."/>
            <person name="Barry K."/>
            <person name="Sandor L."/>
            <person name="Lee J."/>
            <person name="Lipzen A."/>
            <person name="Pangilinan J."/>
            <person name="LaButti K."/>
            <person name="Hainaut M."/>
            <person name="Henrissat B."/>
            <person name="Grigoriev I.V."/>
            <person name="Spatafora J.W."/>
            <person name="Aime M.C."/>
        </authorList>
    </citation>
    <scope>NUCLEOTIDE SEQUENCE [LARGE SCALE GENOMIC DNA]</scope>
    <source>
        <strain evidence="8 9">MCA 5214</strain>
    </source>
</reference>
<feature type="domain" description="Large ribosomal subunit protein eL14" evidence="7">
    <location>
        <begin position="174"/>
        <end position="249"/>
    </location>
</feature>
<dbReference type="Gene3D" id="6.10.250.2270">
    <property type="match status" value="1"/>
</dbReference>
<evidence type="ECO:0000259" key="7">
    <source>
        <dbReference type="Pfam" id="PF01929"/>
    </source>
</evidence>
<dbReference type="SUPFAM" id="SSF52833">
    <property type="entry name" value="Thioredoxin-like"/>
    <property type="match status" value="1"/>
</dbReference>
<evidence type="ECO:0000256" key="3">
    <source>
        <dbReference type="ARBA" id="ARBA00006592"/>
    </source>
</evidence>
<proteinExistence type="inferred from homology"/>
<dbReference type="InterPro" id="IPR039660">
    <property type="entry name" value="Ribosomal_eL14"/>
</dbReference>
<dbReference type="InterPro" id="IPR008554">
    <property type="entry name" value="Glutaredoxin-like"/>
</dbReference>
<dbReference type="OrthoDB" id="1875589at2759"/>
<accession>A0A316UZN9</accession>
<dbReference type="InterPro" id="IPR036249">
    <property type="entry name" value="Thioredoxin-like_sf"/>
</dbReference>
<dbReference type="GO" id="GO:0022625">
    <property type="term" value="C:cytosolic large ribosomal subunit"/>
    <property type="evidence" value="ECO:0007669"/>
    <property type="project" value="TreeGrafter"/>
</dbReference>
<dbReference type="Pfam" id="PF05768">
    <property type="entry name" value="Glrx-like"/>
    <property type="match status" value="1"/>
</dbReference>
<dbReference type="RefSeq" id="XP_025364840.1">
    <property type="nucleotide sequence ID" value="XM_025507940.1"/>
</dbReference>
<dbReference type="GO" id="GO:0006412">
    <property type="term" value="P:translation"/>
    <property type="evidence" value="ECO:0007669"/>
    <property type="project" value="InterPro"/>
</dbReference>
<dbReference type="GO" id="GO:0003735">
    <property type="term" value="F:structural constituent of ribosome"/>
    <property type="evidence" value="ECO:0007669"/>
    <property type="project" value="InterPro"/>
</dbReference>
<dbReference type="PANTHER" id="PTHR11127:SF2">
    <property type="entry name" value="LARGE RIBOSOMAL SUBUNIT PROTEIN EL14"/>
    <property type="match status" value="1"/>
</dbReference>
<evidence type="ECO:0000256" key="1">
    <source>
        <dbReference type="ARBA" id="ARBA00004021"/>
    </source>
</evidence>
<evidence type="ECO:0000313" key="9">
    <source>
        <dbReference type="Proteomes" id="UP000245884"/>
    </source>
</evidence>
<dbReference type="GO" id="GO:0003723">
    <property type="term" value="F:RNA binding"/>
    <property type="evidence" value="ECO:0007669"/>
    <property type="project" value="InterPro"/>
</dbReference>
<evidence type="ECO:0000256" key="6">
    <source>
        <dbReference type="ARBA" id="ARBA00023274"/>
    </source>
</evidence>
<keyword evidence="6" id="KW-0687">Ribonucleoprotein</keyword>
<keyword evidence="4" id="KW-0963">Cytoplasm</keyword>
<evidence type="ECO:0000313" key="8">
    <source>
        <dbReference type="EMBL" id="PWN30228.1"/>
    </source>
</evidence>
<dbReference type="Proteomes" id="UP000245884">
    <property type="component" value="Unassembled WGS sequence"/>
</dbReference>
<comment type="subcellular location">
    <subcellularLocation>
        <location evidence="2">Cytoplasm</location>
    </subcellularLocation>
</comment>
<organism evidence="8 9">
    <name type="scientific">Jaminaea rosea</name>
    <dbReference type="NCBI Taxonomy" id="1569628"/>
    <lineage>
        <taxon>Eukaryota</taxon>
        <taxon>Fungi</taxon>
        <taxon>Dikarya</taxon>
        <taxon>Basidiomycota</taxon>
        <taxon>Ustilaginomycotina</taxon>
        <taxon>Exobasidiomycetes</taxon>
        <taxon>Microstromatales</taxon>
        <taxon>Microstromatales incertae sedis</taxon>
        <taxon>Jaminaea</taxon>
    </lineage>
</organism>
<dbReference type="GeneID" id="37029763"/>
<dbReference type="AlphaFoldDB" id="A0A316UZN9"/>
<dbReference type="Gene3D" id="2.30.30.30">
    <property type="match status" value="1"/>
</dbReference>
<comment type="similarity">
    <text evidence="3">Belongs to the eukaryotic ribosomal protein eL14 family.</text>
</comment>
<protein>
    <recommendedName>
        <fullName evidence="7">Large ribosomal subunit protein eL14 domain-containing protein</fullName>
    </recommendedName>
</protein>
<dbReference type="CDD" id="cd23702">
    <property type="entry name" value="eL14"/>
    <property type="match status" value="1"/>
</dbReference>
<evidence type="ECO:0000256" key="5">
    <source>
        <dbReference type="ARBA" id="ARBA00022980"/>
    </source>
</evidence>
<dbReference type="STRING" id="1569628.A0A316UZN9"/>